<evidence type="ECO:0000256" key="7">
    <source>
        <dbReference type="SAM" id="Phobius"/>
    </source>
</evidence>
<dbReference type="AlphaFoldDB" id="A0A0R1H081"/>
<feature type="domain" description="ABC3 transporter permease C-terminal" evidence="8">
    <location>
        <begin position="675"/>
        <end position="776"/>
    </location>
</feature>
<evidence type="ECO:0000313" key="10">
    <source>
        <dbReference type="Proteomes" id="UP000050909"/>
    </source>
</evidence>
<gene>
    <name evidence="9" type="ORF">FC62_GL001146</name>
</gene>
<feature type="transmembrane region" description="Helical" evidence="7">
    <location>
        <begin position="416"/>
        <end position="439"/>
    </location>
</feature>
<dbReference type="Pfam" id="PF02687">
    <property type="entry name" value="FtsX"/>
    <property type="match status" value="2"/>
</dbReference>
<evidence type="ECO:0000259" key="8">
    <source>
        <dbReference type="Pfam" id="PF02687"/>
    </source>
</evidence>
<dbReference type="PANTHER" id="PTHR30572">
    <property type="entry name" value="MEMBRANE COMPONENT OF TRANSPORTER-RELATED"/>
    <property type="match status" value="1"/>
</dbReference>
<evidence type="ECO:0000313" key="9">
    <source>
        <dbReference type="EMBL" id="KRK37811.1"/>
    </source>
</evidence>
<comment type="similarity">
    <text evidence="6">Belongs to the ABC-4 integral membrane protein family.</text>
</comment>
<dbReference type="InterPro" id="IPR050250">
    <property type="entry name" value="Macrolide_Exporter_MacB"/>
</dbReference>
<keyword evidence="10" id="KW-1185">Reference proteome</keyword>
<feature type="transmembrane region" description="Helical" evidence="7">
    <location>
        <begin position="670"/>
        <end position="696"/>
    </location>
</feature>
<evidence type="ECO:0000256" key="3">
    <source>
        <dbReference type="ARBA" id="ARBA00022692"/>
    </source>
</evidence>
<dbReference type="PANTHER" id="PTHR30572:SF4">
    <property type="entry name" value="ABC TRANSPORTER PERMEASE YTRF"/>
    <property type="match status" value="1"/>
</dbReference>
<feature type="transmembrane region" description="Helical" evidence="7">
    <location>
        <begin position="20"/>
        <end position="40"/>
    </location>
</feature>
<sequence length="798" mass="88414">MKTTWKLSLRLLKTDIKRTIMTIIAMAIAATLAVAVLVGLRSGQRTMFDIQTKDSGGYVMQFNNVPVSGQKEILNNSAFKLTAISQTKGTFEVDDSNYYVNIDFKTMPRKSLYDLAKPILTSGRLPNAKNEVLVPDGYDDIVDGKVTFTIAGKKQTFNVVGRMMNFTGSLVNTGSILGYSDDFSGPINIAVIPKRYTNFYAEMDKIAAKAKVKKKDLQFLNSALQTMGQSRGIGAAAVTTTVVLVILAIIGVVALILIYTSINLSVMAQRKRYGLLRSIGTTPRQIRQIVYQQALILVVPSMVLGYGFGVVGMSGVIKLINQILAKGDAGLVIKTVIDWPPLLVALFFMVLMAIIASFRPARRAAKVTPINAIKQLDPSPKLTKRHLKNTWLIRHVKQPTARLAMRNYRRSAQKRTMMATLIFTLMLFVGLTAFVSSFIQEINYRESADIVFWDRDKKTDEAELQSVFREADKLKNYQSGSFMHAIAEYPKTYTKSGEAVDEKRDGDIYVLGINQQDFQNDFNGKPTLISIQMTYDLGGGRSEVISDFPVQDNFVLKLADWSQNGANKTKYSYTLTSRVVVDTYNVATKMISNFNLDNTLVVSQQQFKEIAAKVGKGSDDVGIAAAAKLANSKNHQRVNDALRAQFPNAYTTDNIAEQNKQRSLMLGVRILIYGFIALLSLVSLATIVSHIFSTLLTSKRSLAMFQSVGMTAKQVTGMLGIQNAILLITGGVIGTGLGVGVSYGLFKMMNDYYLNHYLFPTTQIIVVGLMLLVVWAVFQIFIYRTVKAQDINELIRAE</sequence>
<evidence type="ECO:0000256" key="4">
    <source>
        <dbReference type="ARBA" id="ARBA00022989"/>
    </source>
</evidence>
<evidence type="ECO:0000256" key="1">
    <source>
        <dbReference type="ARBA" id="ARBA00004651"/>
    </source>
</evidence>
<evidence type="ECO:0000256" key="6">
    <source>
        <dbReference type="ARBA" id="ARBA00038076"/>
    </source>
</evidence>
<reference evidence="9 10" key="1">
    <citation type="journal article" date="2015" name="Genome Announc.">
        <title>Expanding the biotechnology potential of lactobacilli through comparative genomics of 213 strains and associated genera.</title>
        <authorList>
            <person name="Sun Z."/>
            <person name="Harris H.M."/>
            <person name="McCann A."/>
            <person name="Guo C."/>
            <person name="Argimon S."/>
            <person name="Zhang W."/>
            <person name="Yang X."/>
            <person name="Jeffery I.B."/>
            <person name="Cooney J.C."/>
            <person name="Kagawa T.F."/>
            <person name="Liu W."/>
            <person name="Song Y."/>
            <person name="Salvetti E."/>
            <person name="Wrobel A."/>
            <person name="Rasinkangas P."/>
            <person name="Parkhill J."/>
            <person name="Rea M.C."/>
            <person name="O'Sullivan O."/>
            <person name="Ritari J."/>
            <person name="Douillard F.P."/>
            <person name="Paul Ross R."/>
            <person name="Yang R."/>
            <person name="Briner A.E."/>
            <person name="Felis G.E."/>
            <person name="de Vos W.M."/>
            <person name="Barrangou R."/>
            <person name="Klaenhammer T.R."/>
            <person name="Caufield P.W."/>
            <person name="Cui Y."/>
            <person name="Zhang H."/>
            <person name="O'Toole P.W."/>
        </authorList>
    </citation>
    <scope>NUCLEOTIDE SEQUENCE [LARGE SCALE GENOMIC DNA]</scope>
    <source>
        <strain evidence="9 10">DSM 20534</strain>
    </source>
</reference>
<feature type="transmembrane region" description="Helical" evidence="7">
    <location>
        <begin position="757"/>
        <end position="778"/>
    </location>
</feature>
<keyword evidence="3 7" id="KW-0812">Transmembrane</keyword>
<feature type="transmembrane region" description="Helical" evidence="7">
    <location>
        <begin position="339"/>
        <end position="358"/>
    </location>
</feature>
<dbReference type="PATRIC" id="fig|1423722.3.peg.1169"/>
<dbReference type="GO" id="GO:0005886">
    <property type="term" value="C:plasma membrane"/>
    <property type="evidence" value="ECO:0007669"/>
    <property type="project" value="UniProtKB-SubCell"/>
</dbReference>
<name>A0A0R1H081_9LACO</name>
<dbReference type="Proteomes" id="UP000050909">
    <property type="component" value="Unassembled WGS sequence"/>
</dbReference>
<evidence type="ECO:0000256" key="2">
    <source>
        <dbReference type="ARBA" id="ARBA00022475"/>
    </source>
</evidence>
<evidence type="ECO:0000256" key="5">
    <source>
        <dbReference type="ARBA" id="ARBA00023136"/>
    </source>
</evidence>
<protein>
    <recommendedName>
        <fullName evidence="8">ABC3 transporter permease C-terminal domain-containing protein</fullName>
    </recommendedName>
</protein>
<dbReference type="InterPro" id="IPR003838">
    <property type="entry name" value="ABC3_permease_C"/>
</dbReference>
<feature type="transmembrane region" description="Helical" evidence="7">
    <location>
        <begin position="294"/>
        <end position="319"/>
    </location>
</feature>
<feature type="transmembrane region" description="Helical" evidence="7">
    <location>
        <begin position="233"/>
        <end position="262"/>
    </location>
</feature>
<keyword evidence="5 7" id="KW-0472">Membrane</keyword>
<comment type="subcellular location">
    <subcellularLocation>
        <location evidence="1">Cell membrane</location>
        <topology evidence="1">Multi-pass membrane protein</topology>
    </subcellularLocation>
</comment>
<organism evidence="9 10">
    <name type="scientific">Amylolactobacillus amylotrophicus DSM 20534</name>
    <dbReference type="NCBI Taxonomy" id="1423722"/>
    <lineage>
        <taxon>Bacteria</taxon>
        <taxon>Bacillati</taxon>
        <taxon>Bacillota</taxon>
        <taxon>Bacilli</taxon>
        <taxon>Lactobacillales</taxon>
        <taxon>Lactobacillaceae</taxon>
        <taxon>Amylolactobacillus</taxon>
    </lineage>
</organism>
<accession>A0A0R1H081</accession>
<proteinExistence type="inferred from homology"/>
<dbReference type="RefSeq" id="WP_056947325.1">
    <property type="nucleotide sequence ID" value="NZ_AZCV01000003.1"/>
</dbReference>
<keyword evidence="4 7" id="KW-1133">Transmembrane helix</keyword>
<feature type="transmembrane region" description="Helical" evidence="7">
    <location>
        <begin position="717"/>
        <end position="745"/>
    </location>
</feature>
<feature type="domain" description="ABC3 transporter permease C-terminal" evidence="8">
    <location>
        <begin position="245"/>
        <end position="369"/>
    </location>
</feature>
<dbReference type="GO" id="GO:0022857">
    <property type="term" value="F:transmembrane transporter activity"/>
    <property type="evidence" value="ECO:0007669"/>
    <property type="project" value="TreeGrafter"/>
</dbReference>
<dbReference type="EMBL" id="AZCV01000003">
    <property type="protein sequence ID" value="KRK37811.1"/>
    <property type="molecule type" value="Genomic_DNA"/>
</dbReference>
<comment type="caution">
    <text evidence="9">The sequence shown here is derived from an EMBL/GenBank/DDBJ whole genome shotgun (WGS) entry which is preliminary data.</text>
</comment>
<keyword evidence="2" id="KW-1003">Cell membrane</keyword>